<dbReference type="AlphaFoldDB" id="A0AAE1Q816"/>
<sequence>MSLIEKGPCKVSVRCCPQVVVVRTSPHRYSHARDITTLICKWCPILHTNVPEGFSDVLVVLESPDQQRSFGCNEPRPSFFVRKTHSSIVDNITSVTSQEWEEGGEQDTVGSDILILPK</sequence>
<dbReference type="EMBL" id="JAWZYT010000569">
    <property type="protein sequence ID" value="KAK4321631.1"/>
    <property type="molecule type" value="Genomic_DNA"/>
</dbReference>
<reference evidence="1" key="1">
    <citation type="submission" date="2023-11" db="EMBL/GenBank/DDBJ databases">
        <title>Genome assemblies of two species of porcelain crab, Petrolisthes cinctipes and Petrolisthes manimaculis (Anomura: Porcellanidae).</title>
        <authorList>
            <person name="Angst P."/>
        </authorList>
    </citation>
    <scope>NUCLEOTIDE SEQUENCE</scope>
    <source>
        <strain evidence="1">PB745_02</strain>
        <tissue evidence="1">Gill</tissue>
    </source>
</reference>
<dbReference type="Proteomes" id="UP001292094">
    <property type="component" value="Unassembled WGS sequence"/>
</dbReference>
<comment type="caution">
    <text evidence="1">The sequence shown here is derived from an EMBL/GenBank/DDBJ whole genome shotgun (WGS) entry which is preliminary data.</text>
</comment>
<name>A0AAE1Q816_9EUCA</name>
<organism evidence="1 2">
    <name type="scientific">Petrolisthes manimaculis</name>
    <dbReference type="NCBI Taxonomy" id="1843537"/>
    <lineage>
        <taxon>Eukaryota</taxon>
        <taxon>Metazoa</taxon>
        <taxon>Ecdysozoa</taxon>
        <taxon>Arthropoda</taxon>
        <taxon>Crustacea</taxon>
        <taxon>Multicrustacea</taxon>
        <taxon>Malacostraca</taxon>
        <taxon>Eumalacostraca</taxon>
        <taxon>Eucarida</taxon>
        <taxon>Decapoda</taxon>
        <taxon>Pleocyemata</taxon>
        <taxon>Anomura</taxon>
        <taxon>Galatheoidea</taxon>
        <taxon>Porcellanidae</taxon>
        <taxon>Petrolisthes</taxon>
    </lineage>
</organism>
<protein>
    <submittedName>
        <fullName evidence="1">Uncharacterized protein</fullName>
    </submittedName>
</protein>
<accession>A0AAE1Q816</accession>
<gene>
    <name evidence="1" type="ORF">Pmani_007578</name>
</gene>
<evidence type="ECO:0000313" key="2">
    <source>
        <dbReference type="Proteomes" id="UP001292094"/>
    </source>
</evidence>
<evidence type="ECO:0000313" key="1">
    <source>
        <dbReference type="EMBL" id="KAK4321631.1"/>
    </source>
</evidence>
<proteinExistence type="predicted"/>
<keyword evidence="2" id="KW-1185">Reference proteome</keyword>